<dbReference type="Gene3D" id="1.10.1710.10">
    <property type="entry name" value="ProQ/FinO domain"/>
    <property type="match status" value="1"/>
</dbReference>
<organism evidence="5 6">
    <name type="scientific">Caenimonas aquaedulcis</name>
    <dbReference type="NCBI Taxonomy" id="2793270"/>
    <lineage>
        <taxon>Bacteria</taxon>
        <taxon>Pseudomonadati</taxon>
        <taxon>Pseudomonadota</taxon>
        <taxon>Betaproteobacteria</taxon>
        <taxon>Burkholderiales</taxon>
        <taxon>Comamonadaceae</taxon>
        <taxon>Caenimonas</taxon>
    </lineage>
</organism>
<evidence type="ECO:0000313" key="5">
    <source>
        <dbReference type="EMBL" id="MBG9388946.1"/>
    </source>
</evidence>
<evidence type="ECO:0000313" key="6">
    <source>
        <dbReference type="Proteomes" id="UP000651050"/>
    </source>
</evidence>
<evidence type="ECO:0000256" key="2">
    <source>
        <dbReference type="ARBA" id="ARBA00022884"/>
    </source>
</evidence>
<evidence type="ECO:0000259" key="4">
    <source>
        <dbReference type="SMART" id="SM00945"/>
    </source>
</evidence>
<keyword evidence="2" id="KW-0694">RNA-binding</keyword>
<dbReference type="SMART" id="SM00945">
    <property type="entry name" value="ProQ"/>
    <property type="match status" value="1"/>
</dbReference>
<dbReference type="Pfam" id="PF04352">
    <property type="entry name" value="ProQ"/>
    <property type="match status" value="1"/>
</dbReference>
<dbReference type="InterPro" id="IPR023529">
    <property type="entry name" value="ProQ"/>
</dbReference>
<feature type="domain" description="ProQ/FinO" evidence="4">
    <location>
        <begin position="13"/>
        <end position="123"/>
    </location>
</feature>
<dbReference type="InterPro" id="IPR036442">
    <property type="entry name" value="ProQ/FinO_sf"/>
</dbReference>
<dbReference type="Proteomes" id="UP000651050">
    <property type="component" value="Unassembled WGS sequence"/>
</dbReference>
<dbReference type="AlphaFoldDB" id="A0A931H5H4"/>
<reference evidence="5" key="1">
    <citation type="submission" date="2020-11" db="EMBL/GenBank/DDBJ databases">
        <title>Bacterial whole genome sequence for Caenimonas sp. DR4.4.</title>
        <authorList>
            <person name="Le V."/>
            <person name="Ko S.-R."/>
            <person name="Ahn C.-Y."/>
            <person name="Oh H.-M."/>
        </authorList>
    </citation>
    <scope>NUCLEOTIDE SEQUENCE</scope>
    <source>
        <strain evidence="5">DR4.4</strain>
    </source>
</reference>
<keyword evidence="6" id="KW-1185">Reference proteome</keyword>
<dbReference type="PANTHER" id="PTHR38106:SF1">
    <property type="entry name" value="RNA CHAPERONE PROQ"/>
    <property type="match status" value="1"/>
</dbReference>
<dbReference type="GO" id="GO:0010608">
    <property type="term" value="P:post-transcriptional regulation of gene expression"/>
    <property type="evidence" value="ECO:0007669"/>
    <property type="project" value="InterPro"/>
</dbReference>
<dbReference type="GO" id="GO:0034057">
    <property type="term" value="F:RNA strand-exchange activity"/>
    <property type="evidence" value="ECO:0007669"/>
    <property type="project" value="InterPro"/>
</dbReference>
<accession>A0A931H5H4</accession>
<evidence type="ECO:0000256" key="3">
    <source>
        <dbReference type="ARBA" id="ARBA00023186"/>
    </source>
</evidence>
<gene>
    <name evidence="5" type="ORF">I5803_13005</name>
</gene>
<protein>
    <submittedName>
        <fullName evidence="5">ProQ/FinO family protein</fullName>
    </submittedName>
</protein>
<sequence length="205" mass="22594">MDPLADPLPMTATAPRPPLQVLERLFQLYPAMFGARFLPLKLGVYQELLEAHPEEFTKEELKAALAAHARSGRYLESVAAGEQRHDLQGQPVEPVAPEHVLHAIMELFRRRQRRGKQDPRPWLIARVAAAIEASGLAKDAYLERVNTRDDMALGAIDEAFAQVSARAAKNEALRRAYQSSGKTVAEFADMYGVAPEAVEQALAAA</sequence>
<dbReference type="GO" id="GO:0005829">
    <property type="term" value="C:cytosol"/>
    <property type="evidence" value="ECO:0007669"/>
    <property type="project" value="TreeGrafter"/>
</dbReference>
<keyword evidence="3" id="KW-0143">Chaperone</keyword>
<comment type="caution">
    <text evidence="5">The sequence shown here is derived from an EMBL/GenBank/DDBJ whole genome shotgun (WGS) entry which is preliminary data.</text>
</comment>
<dbReference type="InterPro" id="IPR016103">
    <property type="entry name" value="ProQ/FinO"/>
</dbReference>
<dbReference type="EMBL" id="JADWYS010000001">
    <property type="protein sequence ID" value="MBG9388946.1"/>
    <property type="molecule type" value="Genomic_DNA"/>
</dbReference>
<proteinExistence type="predicted"/>
<dbReference type="GO" id="GO:0033592">
    <property type="term" value="F:RNA strand annealing activity"/>
    <property type="evidence" value="ECO:0007669"/>
    <property type="project" value="InterPro"/>
</dbReference>
<keyword evidence="1" id="KW-0963">Cytoplasm</keyword>
<dbReference type="SUPFAM" id="SSF48657">
    <property type="entry name" value="FinO-like"/>
    <property type="match status" value="1"/>
</dbReference>
<evidence type="ECO:0000256" key="1">
    <source>
        <dbReference type="ARBA" id="ARBA00022490"/>
    </source>
</evidence>
<dbReference type="PANTHER" id="PTHR38106">
    <property type="entry name" value="RNA CHAPERONE PROQ"/>
    <property type="match status" value="1"/>
</dbReference>
<name>A0A931H5H4_9BURK</name>